<dbReference type="STRING" id="109264.A0A1F7ZKT8"/>
<dbReference type="GeneID" id="34454673"/>
<dbReference type="Gene3D" id="3.30.200.20">
    <property type="entry name" value="Phosphorylase Kinase, domain 1"/>
    <property type="match status" value="1"/>
</dbReference>
<evidence type="ECO:0000313" key="1">
    <source>
        <dbReference type="EMBL" id="OGM40063.1"/>
    </source>
</evidence>
<comment type="caution">
    <text evidence="1">The sequence shown here is derived from an EMBL/GenBank/DDBJ whole genome shotgun (WGS) entry which is preliminary data.</text>
</comment>
<dbReference type="AlphaFoldDB" id="A0A1F7ZKT8"/>
<dbReference type="RefSeq" id="XP_022383780.1">
    <property type="nucleotide sequence ID" value="XM_022538411.1"/>
</dbReference>
<keyword evidence="2" id="KW-1185">Reference proteome</keyword>
<reference evidence="1 2" key="1">
    <citation type="journal article" date="2016" name="Genome Biol. Evol.">
        <title>Draft genome sequence of an aflatoxigenic Aspergillus species, A. bombycis.</title>
        <authorList>
            <person name="Moore G.G."/>
            <person name="Mack B.M."/>
            <person name="Beltz S.B."/>
            <person name="Gilbert M.K."/>
        </authorList>
    </citation>
    <scope>NUCLEOTIDE SEQUENCE [LARGE SCALE GENOMIC DNA]</scope>
    <source>
        <strain evidence="2">NRRL 26010</strain>
    </source>
</reference>
<sequence length="233" mass="25676">MTVTDATKRTEDQEAAALRNLSLTPYACSSIERLSGGLMNITYKGHLLRPLSDGATTIIMKTGEEESALIPGLKFSTTRCVTEQAMLQHMGGRPFVVDPETHISVRSPCLYQYFSKSNMQVMEDITNSQPLQDLLLSPVAANMTTAAAKALGESLGVWISYFHSTCQSRINAVLSETIRRNGDYVTKDLEIARHKALDALCLPEPARSYARKHIDIGCTPEDIVLHGDFSVRK</sequence>
<dbReference type="SUPFAM" id="SSF56112">
    <property type="entry name" value="Protein kinase-like (PK-like)"/>
    <property type="match status" value="1"/>
</dbReference>
<evidence type="ECO:0008006" key="3">
    <source>
        <dbReference type="Google" id="ProtNLM"/>
    </source>
</evidence>
<organism evidence="1 2">
    <name type="scientific">Aspergillus bombycis</name>
    <dbReference type="NCBI Taxonomy" id="109264"/>
    <lineage>
        <taxon>Eukaryota</taxon>
        <taxon>Fungi</taxon>
        <taxon>Dikarya</taxon>
        <taxon>Ascomycota</taxon>
        <taxon>Pezizomycotina</taxon>
        <taxon>Eurotiomycetes</taxon>
        <taxon>Eurotiomycetidae</taxon>
        <taxon>Eurotiales</taxon>
        <taxon>Aspergillaceae</taxon>
        <taxon>Aspergillus</taxon>
    </lineage>
</organism>
<protein>
    <recommendedName>
        <fullName evidence="3">Phosphotransferase enzyme family protein</fullName>
    </recommendedName>
</protein>
<name>A0A1F7ZKT8_9EURO</name>
<dbReference type="InterPro" id="IPR011009">
    <property type="entry name" value="Kinase-like_dom_sf"/>
</dbReference>
<dbReference type="OrthoDB" id="25129at2759"/>
<dbReference type="EMBL" id="LYCR01000161">
    <property type="protein sequence ID" value="OGM40063.1"/>
    <property type="molecule type" value="Genomic_DNA"/>
</dbReference>
<dbReference type="Proteomes" id="UP000179179">
    <property type="component" value="Unassembled WGS sequence"/>
</dbReference>
<gene>
    <name evidence="1" type="ORF">ABOM_011283</name>
</gene>
<evidence type="ECO:0000313" key="2">
    <source>
        <dbReference type="Proteomes" id="UP000179179"/>
    </source>
</evidence>
<accession>A0A1F7ZKT8</accession>
<proteinExistence type="predicted"/>